<dbReference type="Gene3D" id="3.40.605.10">
    <property type="entry name" value="Aldehyde Dehydrogenase, Chain A, domain 1"/>
    <property type="match status" value="1"/>
</dbReference>
<dbReference type="InterPro" id="IPR015590">
    <property type="entry name" value="Aldehyde_DH_dom"/>
</dbReference>
<dbReference type="EMBL" id="JBHSXN010000003">
    <property type="protein sequence ID" value="MFC6954161.1"/>
    <property type="molecule type" value="Genomic_DNA"/>
</dbReference>
<evidence type="ECO:0000256" key="2">
    <source>
        <dbReference type="ARBA" id="ARBA00022857"/>
    </source>
</evidence>
<dbReference type="Pfam" id="PF00171">
    <property type="entry name" value="Aldedh"/>
    <property type="match status" value="1"/>
</dbReference>
<accession>A0ABD5VJK5</accession>
<dbReference type="SUPFAM" id="SSF53720">
    <property type="entry name" value="ALDH-like"/>
    <property type="match status" value="1"/>
</dbReference>
<comment type="similarity">
    <text evidence="1 5">Belongs to the aldehyde dehydrogenase family.</text>
</comment>
<keyword evidence="3 5" id="KW-0560">Oxidoreductase</keyword>
<dbReference type="Gene3D" id="3.40.309.10">
    <property type="entry name" value="Aldehyde Dehydrogenase, Chain A, domain 2"/>
    <property type="match status" value="1"/>
</dbReference>
<proteinExistence type="inferred from homology"/>
<evidence type="ECO:0000259" key="6">
    <source>
        <dbReference type="Pfam" id="PF00171"/>
    </source>
</evidence>
<evidence type="ECO:0000313" key="7">
    <source>
        <dbReference type="EMBL" id="MFC6954161.1"/>
    </source>
</evidence>
<gene>
    <name evidence="7" type="ORF">ACFQGB_14960</name>
</gene>
<evidence type="ECO:0000313" key="8">
    <source>
        <dbReference type="Proteomes" id="UP001596395"/>
    </source>
</evidence>
<organism evidence="7 8">
    <name type="scientific">Halorubellus litoreus</name>
    <dbReference type="NCBI Taxonomy" id="755308"/>
    <lineage>
        <taxon>Archaea</taxon>
        <taxon>Methanobacteriati</taxon>
        <taxon>Methanobacteriota</taxon>
        <taxon>Stenosarchaea group</taxon>
        <taxon>Halobacteria</taxon>
        <taxon>Halobacteriales</taxon>
        <taxon>Halorubellaceae</taxon>
        <taxon>Halorubellus</taxon>
    </lineage>
</organism>
<feature type="active site" evidence="4">
    <location>
        <position position="262"/>
    </location>
</feature>
<sequence length="525" mass="56464">MPELPDAGSLPARLTPRDFDHWNDLVTASDDAADREVVAPYTGDAFCTAPESTPDDVATAVADADAAQSRWADRGFDARTDVLERFHDLVLDRREELLDLMQLETGKARGDAYEEVMDVAMTSRYYATRVADQLASERRRGALPLLSTARVHYDPVGVVGIIAPWNYPLTLAVGDALPALLAGNSVVLKPAEETPYTALATVELLREAGLPHDAFQVVTGDGATLGDPLIERVDYVSFTGSTAVGRKIAAKAGEELVDCSLELGGKNPVYVRPDVDVDTAVDRAIGACYTNAGQLCISAERLYVHEDVYDEFSRRFVDAVADLEPGTEYAYGVPVGSLISESQLERVEAHVEDARDHGATVETGGRVRDDVGPYFYAPTVLTDLPRDATAACEETFGPVVNMEPVASDAEAVRKANDTDYGLHACILSGDVDVARAIARDIDAGTISINDGYVTSWAAHDAPMGGMKDSGLGRRHGEDGVVRFTEKKAVSTSRGLPFDPVTGPTDLEAKVLAAGLKLWRHVPFLR</sequence>
<protein>
    <submittedName>
        <fullName evidence="7">Succinic semialdehyde dehydrogenase</fullName>
        <ecNumber evidence="7">1.2.1.79</ecNumber>
    </submittedName>
</protein>
<evidence type="ECO:0000256" key="1">
    <source>
        <dbReference type="ARBA" id="ARBA00009986"/>
    </source>
</evidence>
<dbReference type="GO" id="GO:0036243">
    <property type="term" value="F:succinate-semialdehyde dehydrogenase (NADP+) activity"/>
    <property type="evidence" value="ECO:0007669"/>
    <property type="project" value="UniProtKB-EC"/>
</dbReference>
<dbReference type="InterPro" id="IPR012394">
    <property type="entry name" value="Aldehyde_DH_NAD(P)"/>
</dbReference>
<dbReference type="PROSITE" id="PS00687">
    <property type="entry name" value="ALDEHYDE_DEHYDR_GLU"/>
    <property type="match status" value="1"/>
</dbReference>
<dbReference type="NCBIfam" id="NF006916">
    <property type="entry name" value="PRK09407.1"/>
    <property type="match status" value="1"/>
</dbReference>
<keyword evidence="8" id="KW-1185">Reference proteome</keyword>
<evidence type="ECO:0000256" key="3">
    <source>
        <dbReference type="ARBA" id="ARBA00023002"/>
    </source>
</evidence>
<dbReference type="InterPro" id="IPR029510">
    <property type="entry name" value="Ald_DH_CS_GLU"/>
</dbReference>
<dbReference type="FunFam" id="3.40.309.10:FF:000009">
    <property type="entry name" value="Aldehyde dehydrogenase A"/>
    <property type="match status" value="1"/>
</dbReference>
<feature type="domain" description="Aldehyde dehydrogenase" evidence="6">
    <location>
        <begin position="31"/>
        <end position="489"/>
    </location>
</feature>
<dbReference type="InterPro" id="IPR016162">
    <property type="entry name" value="Ald_DH_N"/>
</dbReference>
<reference evidence="7 8" key="1">
    <citation type="journal article" date="2019" name="Int. J. Syst. Evol. Microbiol.">
        <title>The Global Catalogue of Microorganisms (GCM) 10K type strain sequencing project: providing services to taxonomists for standard genome sequencing and annotation.</title>
        <authorList>
            <consortium name="The Broad Institute Genomics Platform"/>
            <consortium name="The Broad Institute Genome Sequencing Center for Infectious Disease"/>
            <person name="Wu L."/>
            <person name="Ma J."/>
        </authorList>
    </citation>
    <scope>NUCLEOTIDE SEQUENCE [LARGE SCALE GENOMIC DNA]</scope>
    <source>
        <strain evidence="7 8">GX26</strain>
    </source>
</reference>
<comment type="caution">
    <text evidence="7">The sequence shown here is derived from an EMBL/GenBank/DDBJ whole genome shotgun (WGS) entry which is preliminary data.</text>
</comment>
<evidence type="ECO:0000256" key="5">
    <source>
        <dbReference type="RuleBase" id="RU003345"/>
    </source>
</evidence>
<name>A0ABD5VJK5_9EURY</name>
<dbReference type="FunFam" id="3.40.605.10:FF:000010">
    <property type="entry name" value="N-succinylglutamate 5-semialdehyde dehydrogenase"/>
    <property type="match status" value="1"/>
</dbReference>
<dbReference type="PIRSF" id="PIRSF036492">
    <property type="entry name" value="ALDH"/>
    <property type="match status" value="1"/>
</dbReference>
<dbReference type="EC" id="1.2.1.79" evidence="7"/>
<dbReference type="AlphaFoldDB" id="A0ABD5VJK5"/>
<dbReference type="RefSeq" id="WP_336351119.1">
    <property type="nucleotide sequence ID" value="NZ_JAZAQL010000003.1"/>
</dbReference>
<dbReference type="InterPro" id="IPR016163">
    <property type="entry name" value="Ald_DH_C"/>
</dbReference>
<dbReference type="Proteomes" id="UP001596395">
    <property type="component" value="Unassembled WGS sequence"/>
</dbReference>
<evidence type="ECO:0000256" key="4">
    <source>
        <dbReference type="PROSITE-ProRule" id="PRU10007"/>
    </source>
</evidence>
<keyword evidence="2" id="KW-0521">NADP</keyword>
<dbReference type="PANTHER" id="PTHR11699">
    <property type="entry name" value="ALDEHYDE DEHYDROGENASE-RELATED"/>
    <property type="match status" value="1"/>
</dbReference>
<dbReference type="InterPro" id="IPR016161">
    <property type="entry name" value="Ald_DH/histidinol_DH"/>
</dbReference>